<dbReference type="SUPFAM" id="SSF46894">
    <property type="entry name" value="C-terminal effector domain of the bipartite response regulators"/>
    <property type="match status" value="1"/>
</dbReference>
<dbReference type="OrthoDB" id="9759232at2"/>
<evidence type="ECO:0000313" key="9">
    <source>
        <dbReference type="Proteomes" id="UP000198833"/>
    </source>
</evidence>
<protein>
    <submittedName>
        <fullName evidence="8">Two component transcriptional regulator, LuxR family</fullName>
    </submittedName>
</protein>
<keyword evidence="3" id="KW-0238">DNA-binding</keyword>
<dbReference type="InterPro" id="IPR011006">
    <property type="entry name" value="CheY-like_superfamily"/>
</dbReference>
<dbReference type="Proteomes" id="UP000198833">
    <property type="component" value="Unassembled WGS sequence"/>
</dbReference>
<dbReference type="Pfam" id="PF00196">
    <property type="entry name" value="GerE"/>
    <property type="match status" value="1"/>
</dbReference>
<sequence length="203" mass="22742">MINLYIAEDQVMLNSALVSLLDLEEDLNILGSALDGETALREINHLAVDVAILDIEMPHMTGLELAHRLKDEKPAVLVIILTTFAKQDYFEQAVEADVKGYLLKDSPTEHLIETIHAVIDGDTVYDPKLVRHVLRAERNPLTPREQEILLKLDQGLATQSIADQLFLSQGTIRNYISSILSKTGAQSRIEALNIARYHGWLNH</sequence>
<dbReference type="SMART" id="SM00448">
    <property type="entry name" value="REC"/>
    <property type="match status" value="1"/>
</dbReference>
<dbReference type="PRINTS" id="PR00038">
    <property type="entry name" value="HTHLUXR"/>
</dbReference>
<dbReference type="GO" id="GO:0000160">
    <property type="term" value="P:phosphorelay signal transduction system"/>
    <property type="evidence" value="ECO:0007669"/>
    <property type="project" value="InterPro"/>
</dbReference>
<dbReference type="PROSITE" id="PS50110">
    <property type="entry name" value="RESPONSE_REGULATORY"/>
    <property type="match status" value="1"/>
</dbReference>
<dbReference type="SUPFAM" id="SSF52172">
    <property type="entry name" value="CheY-like"/>
    <property type="match status" value="1"/>
</dbReference>
<organism evidence="8 9">
    <name type="scientific">Ignavigranum ruoffiae</name>
    <dbReference type="NCBI Taxonomy" id="89093"/>
    <lineage>
        <taxon>Bacteria</taxon>
        <taxon>Bacillati</taxon>
        <taxon>Bacillota</taxon>
        <taxon>Bacilli</taxon>
        <taxon>Lactobacillales</taxon>
        <taxon>Aerococcaceae</taxon>
        <taxon>Ignavigranum</taxon>
    </lineage>
</organism>
<dbReference type="PANTHER" id="PTHR43214:SF42">
    <property type="entry name" value="TRANSCRIPTIONAL REGULATORY PROTEIN DESR"/>
    <property type="match status" value="1"/>
</dbReference>
<dbReference type="Pfam" id="PF00072">
    <property type="entry name" value="Response_reg"/>
    <property type="match status" value="1"/>
</dbReference>
<evidence type="ECO:0000259" key="7">
    <source>
        <dbReference type="PROSITE" id="PS50110"/>
    </source>
</evidence>
<dbReference type="InterPro" id="IPR001789">
    <property type="entry name" value="Sig_transdc_resp-reg_receiver"/>
</dbReference>
<evidence type="ECO:0000313" key="8">
    <source>
        <dbReference type="EMBL" id="SEP93918.1"/>
    </source>
</evidence>
<dbReference type="PROSITE" id="PS50043">
    <property type="entry name" value="HTH_LUXR_2"/>
    <property type="match status" value="1"/>
</dbReference>
<feature type="modified residue" description="4-aspartylphosphate" evidence="5">
    <location>
        <position position="54"/>
    </location>
</feature>
<keyword evidence="1 5" id="KW-0597">Phosphoprotein</keyword>
<reference evidence="8 9" key="1">
    <citation type="submission" date="2016-10" db="EMBL/GenBank/DDBJ databases">
        <authorList>
            <person name="de Groot N.N."/>
        </authorList>
    </citation>
    <scope>NUCLEOTIDE SEQUENCE [LARGE SCALE GENOMIC DNA]</scope>
    <source>
        <strain evidence="8 9">DSM 15695</strain>
    </source>
</reference>
<name>A0A1H9BZV6_9LACT</name>
<dbReference type="EMBL" id="FOEN01000003">
    <property type="protein sequence ID" value="SEP93918.1"/>
    <property type="molecule type" value="Genomic_DNA"/>
</dbReference>
<dbReference type="AlphaFoldDB" id="A0A1H9BZV6"/>
<dbReference type="GO" id="GO:0003677">
    <property type="term" value="F:DNA binding"/>
    <property type="evidence" value="ECO:0007669"/>
    <property type="project" value="UniProtKB-KW"/>
</dbReference>
<dbReference type="InterPro" id="IPR000792">
    <property type="entry name" value="Tscrpt_reg_LuxR_C"/>
</dbReference>
<dbReference type="STRING" id="89093.SAMN04488558_103147"/>
<dbReference type="SMART" id="SM00421">
    <property type="entry name" value="HTH_LUXR"/>
    <property type="match status" value="1"/>
</dbReference>
<keyword evidence="4" id="KW-0804">Transcription</keyword>
<dbReference type="RefSeq" id="WP_092570947.1">
    <property type="nucleotide sequence ID" value="NZ_CALUDV010000018.1"/>
</dbReference>
<dbReference type="Gene3D" id="3.40.50.2300">
    <property type="match status" value="1"/>
</dbReference>
<gene>
    <name evidence="8" type="ORF">SAMN04488558_103147</name>
</gene>
<feature type="domain" description="Response regulatory" evidence="7">
    <location>
        <begin position="3"/>
        <end position="119"/>
    </location>
</feature>
<dbReference type="GO" id="GO:0006355">
    <property type="term" value="P:regulation of DNA-templated transcription"/>
    <property type="evidence" value="ECO:0007669"/>
    <property type="project" value="InterPro"/>
</dbReference>
<feature type="domain" description="HTH luxR-type" evidence="6">
    <location>
        <begin position="134"/>
        <end position="199"/>
    </location>
</feature>
<evidence type="ECO:0000256" key="1">
    <source>
        <dbReference type="ARBA" id="ARBA00022553"/>
    </source>
</evidence>
<keyword evidence="9" id="KW-1185">Reference proteome</keyword>
<dbReference type="PANTHER" id="PTHR43214">
    <property type="entry name" value="TWO-COMPONENT RESPONSE REGULATOR"/>
    <property type="match status" value="1"/>
</dbReference>
<dbReference type="PROSITE" id="PS00622">
    <property type="entry name" value="HTH_LUXR_1"/>
    <property type="match status" value="1"/>
</dbReference>
<keyword evidence="2" id="KW-0805">Transcription regulation</keyword>
<proteinExistence type="predicted"/>
<evidence type="ECO:0000256" key="4">
    <source>
        <dbReference type="ARBA" id="ARBA00023163"/>
    </source>
</evidence>
<dbReference type="InterPro" id="IPR016032">
    <property type="entry name" value="Sig_transdc_resp-reg_C-effctor"/>
</dbReference>
<evidence type="ECO:0000256" key="3">
    <source>
        <dbReference type="ARBA" id="ARBA00023125"/>
    </source>
</evidence>
<dbReference type="CDD" id="cd06170">
    <property type="entry name" value="LuxR_C_like"/>
    <property type="match status" value="1"/>
</dbReference>
<accession>A0A1H9BZV6</accession>
<evidence type="ECO:0000259" key="6">
    <source>
        <dbReference type="PROSITE" id="PS50043"/>
    </source>
</evidence>
<evidence type="ECO:0000256" key="2">
    <source>
        <dbReference type="ARBA" id="ARBA00023015"/>
    </source>
</evidence>
<evidence type="ECO:0000256" key="5">
    <source>
        <dbReference type="PROSITE-ProRule" id="PRU00169"/>
    </source>
</evidence>
<dbReference type="InterPro" id="IPR039420">
    <property type="entry name" value="WalR-like"/>
</dbReference>